<dbReference type="EMBL" id="NIGF01000020">
    <property type="protein sequence ID" value="PQV62856.1"/>
    <property type="molecule type" value="Genomic_DNA"/>
</dbReference>
<comment type="caution">
    <text evidence="3">The sequence shown here is derived from an EMBL/GenBank/DDBJ whole genome shotgun (WGS) entry which is preliminary data.</text>
</comment>
<dbReference type="Gene3D" id="3.90.45.10">
    <property type="entry name" value="Peptide deformylase"/>
    <property type="match status" value="1"/>
</dbReference>
<comment type="function">
    <text evidence="2">Removes the formyl group from the N-terminal Met of newly synthesized proteins. Requires at least a dipeptide for an efficient rate of reaction. N-terminal L-methionine is a prerequisite for activity but the enzyme has broad specificity at other positions.</text>
</comment>
<dbReference type="InterPro" id="IPR023635">
    <property type="entry name" value="Peptide_deformylase"/>
</dbReference>
<comment type="catalytic activity">
    <reaction evidence="2">
        <text>N-terminal N-formyl-L-methionyl-[peptide] + H2O = N-terminal L-methionyl-[peptide] + formate</text>
        <dbReference type="Rhea" id="RHEA:24420"/>
        <dbReference type="Rhea" id="RHEA-COMP:10639"/>
        <dbReference type="Rhea" id="RHEA-COMP:10640"/>
        <dbReference type="ChEBI" id="CHEBI:15377"/>
        <dbReference type="ChEBI" id="CHEBI:15740"/>
        <dbReference type="ChEBI" id="CHEBI:49298"/>
        <dbReference type="ChEBI" id="CHEBI:64731"/>
        <dbReference type="EC" id="3.5.1.88"/>
    </reaction>
</comment>
<evidence type="ECO:0000256" key="2">
    <source>
        <dbReference type="HAMAP-Rule" id="MF_00163"/>
    </source>
</evidence>
<dbReference type="PANTHER" id="PTHR10458:SF22">
    <property type="entry name" value="PEPTIDE DEFORMYLASE"/>
    <property type="match status" value="1"/>
</dbReference>
<protein>
    <recommendedName>
        <fullName evidence="2">Peptide deformylase</fullName>
        <shortName evidence="2">PDF</shortName>
        <ecNumber evidence="2">3.5.1.88</ecNumber>
    </recommendedName>
    <alternativeName>
        <fullName evidence="2">Polypeptide deformylase</fullName>
    </alternativeName>
</protein>
<dbReference type="InterPro" id="IPR036821">
    <property type="entry name" value="Peptide_deformylase_sf"/>
</dbReference>
<dbReference type="RefSeq" id="WP_106381025.1">
    <property type="nucleotide sequence ID" value="NZ_NIGF01000020.1"/>
</dbReference>
<keyword evidence="4" id="KW-1185">Reference proteome</keyword>
<feature type="binding site" evidence="2">
    <location>
        <position position="135"/>
    </location>
    <ligand>
        <name>Fe cation</name>
        <dbReference type="ChEBI" id="CHEBI:24875"/>
    </ligand>
</feature>
<dbReference type="FunCoup" id="A0A2S8SQ01">
    <property type="interactions" value="391"/>
</dbReference>
<evidence type="ECO:0000256" key="1">
    <source>
        <dbReference type="ARBA" id="ARBA00010759"/>
    </source>
</evidence>
<dbReference type="PANTHER" id="PTHR10458">
    <property type="entry name" value="PEPTIDE DEFORMYLASE"/>
    <property type="match status" value="1"/>
</dbReference>
<dbReference type="OrthoDB" id="9804313at2"/>
<evidence type="ECO:0000313" key="3">
    <source>
        <dbReference type="EMBL" id="PQV62856.1"/>
    </source>
</evidence>
<dbReference type="CDD" id="cd00487">
    <property type="entry name" value="Pep_deformylase"/>
    <property type="match status" value="1"/>
</dbReference>
<dbReference type="HAMAP" id="MF_00163">
    <property type="entry name" value="Pep_deformylase"/>
    <property type="match status" value="1"/>
</dbReference>
<comment type="cofactor">
    <cofactor evidence="2">
        <name>Fe(2+)</name>
        <dbReference type="ChEBI" id="CHEBI:29033"/>
    </cofactor>
    <text evidence="2">Binds 1 Fe(2+) ion.</text>
</comment>
<dbReference type="PRINTS" id="PR01576">
    <property type="entry name" value="PDEFORMYLASE"/>
</dbReference>
<dbReference type="AlphaFoldDB" id="A0A2S8SQ01"/>
<dbReference type="GO" id="GO:0042586">
    <property type="term" value="F:peptide deformylase activity"/>
    <property type="evidence" value="ECO:0007669"/>
    <property type="project" value="UniProtKB-UniRule"/>
</dbReference>
<dbReference type="NCBIfam" id="TIGR00079">
    <property type="entry name" value="pept_deformyl"/>
    <property type="match status" value="1"/>
</dbReference>
<feature type="active site" evidence="2">
    <location>
        <position position="136"/>
    </location>
</feature>
<dbReference type="GO" id="GO:0006412">
    <property type="term" value="P:translation"/>
    <property type="evidence" value="ECO:0007669"/>
    <property type="project" value="UniProtKB-UniRule"/>
</dbReference>
<organism evidence="3 4">
    <name type="scientific">Abditibacterium utsteinense</name>
    <dbReference type="NCBI Taxonomy" id="1960156"/>
    <lineage>
        <taxon>Bacteria</taxon>
        <taxon>Pseudomonadati</taxon>
        <taxon>Abditibacteriota</taxon>
        <taxon>Abditibacteriia</taxon>
        <taxon>Abditibacteriales</taxon>
        <taxon>Abditibacteriaceae</taxon>
        <taxon>Abditibacterium</taxon>
    </lineage>
</organism>
<dbReference type="Pfam" id="PF01327">
    <property type="entry name" value="Pep_deformylase"/>
    <property type="match status" value="1"/>
</dbReference>
<gene>
    <name evidence="2" type="primary">def</name>
    <name evidence="3" type="ORF">B1R32_12029</name>
</gene>
<dbReference type="SUPFAM" id="SSF56420">
    <property type="entry name" value="Peptide deformylase"/>
    <property type="match status" value="1"/>
</dbReference>
<comment type="similarity">
    <text evidence="1 2">Belongs to the polypeptide deformylase family.</text>
</comment>
<evidence type="ECO:0000313" key="4">
    <source>
        <dbReference type="Proteomes" id="UP000237684"/>
    </source>
</evidence>
<keyword evidence="2" id="KW-0648">Protein biosynthesis</keyword>
<dbReference type="Proteomes" id="UP000237684">
    <property type="component" value="Unassembled WGS sequence"/>
</dbReference>
<dbReference type="NCBIfam" id="NF001159">
    <property type="entry name" value="PRK00150.1-3"/>
    <property type="match status" value="1"/>
</dbReference>
<dbReference type="GO" id="GO:0046872">
    <property type="term" value="F:metal ion binding"/>
    <property type="evidence" value="ECO:0007669"/>
    <property type="project" value="UniProtKB-KW"/>
</dbReference>
<dbReference type="InParanoid" id="A0A2S8SQ01"/>
<sequence>MALLPIRIWGDPVLRKKASAVDKLTPADKKLIKDMFDTMDAADGAGLAAPQVGVSKRIFVFRIGDERHALINPKIVKREGQRTGEEGCLSIPGVQAKVKRAKRVRVQGRDQNNKPVEWELEDNDDMGRAATCVQHEIDHLDGIMYLSRANPESIAWLIEGLDDEGEESILHQKTTPESIEKSYKARKLPPDVHVLDILRKRIERKS</sequence>
<dbReference type="EC" id="3.5.1.88" evidence="2"/>
<keyword evidence="2" id="KW-0408">Iron</keyword>
<accession>A0A2S8SQ01</accession>
<feature type="binding site" evidence="2">
    <location>
        <position position="88"/>
    </location>
    <ligand>
        <name>Fe cation</name>
        <dbReference type="ChEBI" id="CHEBI:24875"/>
    </ligand>
</feature>
<feature type="binding site" evidence="2">
    <location>
        <position position="139"/>
    </location>
    <ligand>
        <name>Fe cation</name>
        <dbReference type="ChEBI" id="CHEBI:24875"/>
    </ligand>
</feature>
<reference evidence="3 4" key="1">
    <citation type="journal article" date="2018" name="Syst. Appl. Microbiol.">
        <title>Abditibacterium utsteinense sp. nov., the first cultivated member of candidate phylum FBP, isolated from ice-free Antarctic soil samples.</title>
        <authorList>
            <person name="Tahon G."/>
            <person name="Tytgat B."/>
            <person name="Lebbe L."/>
            <person name="Carlier A."/>
            <person name="Willems A."/>
        </authorList>
    </citation>
    <scope>NUCLEOTIDE SEQUENCE [LARGE SCALE GENOMIC DNA]</scope>
    <source>
        <strain evidence="3 4">LMG 29911</strain>
    </source>
</reference>
<keyword evidence="2" id="KW-0378">Hydrolase</keyword>
<keyword evidence="2" id="KW-0479">Metal-binding</keyword>
<proteinExistence type="inferred from homology"/>
<name>A0A2S8SQ01_9BACT</name>